<keyword evidence="2" id="KW-1185">Reference proteome</keyword>
<dbReference type="RefSeq" id="WP_074238365.1">
    <property type="nucleotide sequence ID" value="NZ_FSRA01000001.1"/>
</dbReference>
<evidence type="ECO:0000313" key="2">
    <source>
        <dbReference type="Proteomes" id="UP000185003"/>
    </source>
</evidence>
<sequence>MLFKQDQLEGIKAGTVSLAFRKWNKASVKKGSLLKTAVGVVEIQAIAVVNKVTDKEAQQAGFEDAAALMKTFTRYPGGDLYKIKVRYYGEDPRIALRERTSLTAEEHAELKKKLGRMGEWTKEILLLIKAHPRLRAADLAVLSGREKDWLKLNVRKLKDLGLTISYHPGYEISPRGENYIKKEFRR</sequence>
<dbReference type="STRING" id="536979.SAMN04488055_1205"/>
<protein>
    <recommendedName>
        <fullName evidence="3">ASCH domain-containing protein</fullName>
    </recommendedName>
</protein>
<dbReference type="EMBL" id="FSRA01000001">
    <property type="protein sequence ID" value="SIN76331.1"/>
    <property type="molecule type" value="Genomic_DNA"/>
</dbReference>
<evidence type="ECO:0008006" key="3">
    <source>
        <dbReference type="Google" id="ProtNLM"/>
    </source>
</evidence>
<dbReference type="OrthoDB" id="121143at2"/>
<gene>
    <name evidence="1" type="ORF">SAMN04488055_1205</name>
</gene>
<accession>A0A1N6E005</accession>
<reference evidence="2" key="1">
    <citation type="submission" date="2016-11" db="EMBL/GenBank/DDBJ databases">
        <authorList>
            <person name="Varghese N."/>
            <person name="Submissions S."/>
        </authorList>
    </citation>
    <scope>NUCLEOTIDE SEQUENCE [LARGE SCALE GENOMIC DNA]</scope>
    <source>
        <strain evidence="2">DSM 24787</strain>
    </source>
</reference>
<proteinExistence type="predicted"/>
<organism evidence="1 2">
    <name type="scientific">Chitinophaga niabensis</name>
    <dbReference type="NCBI Taxonomy" id="536979"/>
    <lineage>
        <taxon>Bacteria</taxon>
        <taxon>Pseudomonadati</taxon>
        <taxon>Bacteroidota</taxon>
        <taxon>Chitinophagia</taxon>
        <taxon>Chitinophagales</taxon>
        <taxon>Chitinophagaceae</taxon>
        <taxon>Chitinophaga</taxon>
    </lineage>
</organism>
<name>A0A1N6E005_9BACT</name>
<evidence type="ECO:0000313" key="1">
    <source>
        <dbReference type="EMBL" id="SIN76331.1"/>
    </source>
</evidence>
<dbReference type="Proteomes" id="UP000185003">
    <property type="component" value="Unassembled WGS sequence"/>
</dbReference>
<dbReference type="AlphaFoldDB" id="A0A1N6E005"/>